<reference evidence="2" key="2">
    <citation type="submission" date="2015-06" db="UniProtKB">
        <authorList>
            <consortium name="EnsemblPlants"/>
        </authorList>
    </citation>
    <scope>IDENTIFICATION</scope>
    <source>
        <strain evidence="2">DM1-3 516 R44</strain>
    </source>
</reference>
<feature type="region of interest" description="Disordered" evidence="1">
    <location>
        <begin position="1"/>
        <end position="22"/>
    </location>
</feature>
<accession>M1DXP3</accession>
<evidence type="ECO:0000313" key="3">
    <source>
        <dbReference type="Proteomes" id="UP000011115"/>
    </source>
</evidence>
<dbReference type="Proteomes" id="UP000011115">
    <property type="component" value="Unassembled WGS sequence"/>
</dbReference>
<sequence>MTYGGGTYAASVSPRPVGKGSWNMATTRANVRRNEKDKVDQEVPPQAPPQALIGPLAVNVTNENLRIEINDVYKSLYRLTPKGEMMCLDSKVVEVLDVHDLE</sequence>
<organism evidence="2 3">
    <name type="scientific">Solanum tuberosum</name>
    <name type="common">Potato</name>
    <dbReference type="NCBI Taxonomy" id="4113"/>
    <lineage>
        <taxon>Eukaryota</taxon>
        <taxon>Viridiplantae</taxon>
        <taxon>Streptophyta</taxon>
        <taxon>Embryophyta</taxon>
        <taxon>Tracheophyta</taxon>
        <taxon>Spermatophyta</taxon>
        <taxon>Magnoliopsida</taxon>
        <taxon>eudicotyledons</taxon>
        <taxon>Gunneridae</taxon>
        <taxon>Pentapetalae</taxon>
        <taxon>asterids</taxon>
        <taxon>lamiids</taxon>
        <taxon>Solanales</taxon>
        <taxon>Solanaceae</taxon>
        <taxon>Solanoideae</taxon>
        <taxon>Solaneae</taxon>
        <taxon>Solanum</taxon>
    </lineage>
</organism>
<protein>
    <submittedName>
        <fullName evidence="2">Uncharacterized protein</fullName>
    </submittedName>
</protein>
<proteinExistence type="predicted"/>
<dbReference type="PaxDb" id="4113-PGSC0003DMT400096087"/>
<evidence type="ECO:0000256" key="1">
    <source>
        <dbReference type="SAM" id="MobiDB-lite"/>
    </source>
</evidence>
<evidence type="ECO:0000313" key="2">
    <source>
        <dbReference type="EnsemblPlants" id="PGSC0003DMT400096087"/>
    </source>
</evidence>
<dbReference type="HOGENOM" id="CLU_2282433_0_0_1"/>
<dbReference type="EnsemblPlants" id="PGSC0003DMT400096087">
    <property type="protein sequence ID" value="PGSC0003DMT400096087"/>
    <property type="gene ID" value="PGSC0003DMG400045658"/>
</dbReference>
<keyword evidence="3" id="KW-1185">Reference proteome</keyword>
<dbReference type="InParanoid" id="M1DXP3"/>
<name>M1DXP3_SOLTU</name>
<dbReference type="Gramene" id="PGSC0003DMT400096087">
    <property type="protein sequence ID" value="PGSC0003DMT400096087"/>
    <property type="gene ID" value="PGSC0003DMG400045658"/>
</dbReference>
<dbReference type="AlphaFoldDB" id="M1DXP3"/>
<reference evidence="3" key="1">
    <citation type="journal article" date="2011" name="Nature">
        <title>Genome sequence and analysis of the tuber crop potato.</title>
        <authorList>
            <consortium name="The Potato Genome Sequencing Consortium"/>
        </authorList>
    </citation>
    <scope>NUCLEOTIDE SEQUENCE [LARGE SCALE GENOMIC DNA]</scope>
    <source>
        <strain evidence="3">cv. DM1-3 516 R44</strain>
    </source>
</reference>